<keyword evidence="3" id="KW-1185">Reference proteome</keyword>
<dbReference type="EMBL" id="JBHSNB010000001">
    <property type="protein sequence ID" value="MFC5584478.1"/>
    <property type="molecule type" value="Genomic_DNA"/>
</dbReference>
<evidence type="ECO:0000313" key="3">
    <source>
        <dbReference type="Proteomes" id="UP001596107"/>
    </source>
</evidence>
<feature type="compositionally biased region" description="Basic and acidic residues" evidence="1">
    <location>
        <begin position="26"/>
        <end position="41"/>
    </location>
</feature>
<dbReference type="RefSeq" id="WP_223019730.1">
    <property type="nucleotide sequence ID" value="NZ_CP078143.1"/>
</dbReference>
<dbReference type="Proteomes" id="UP001596107">
    <property type="component" value="Unassembled WGS sequence"/>
</dbReference>
<gene>
    <name evidence="2" type="ORF">ACFPOD_05100</name>
</gene>
<accession>A0ABW0T5N3</accession>
<name>A0ABW0T5N3_9HYPH</name>
<feature type="region of interest" description="Disordered" evidence="1">
    <location>
        <begin position="1"/>
        <end position="59"/>
    </location>
</feature>
<reference evidence="3" key="1">
    <citation type="journal article" date="2019" name="Int. J. Syst. Evol. Microbiol.">
        <title>The Global Catalogue of Microorganisms (GCM) 10K type strain sequencing project: providing services to taxonomists for standard genome sequencing and annotation.</title>
        <authorList>
            <consortium name="The Broad Institute Genomics Platform"/>
            <consortium name="The Broad Institute Genome Sequencing Center for Infectious Disease"/>
            <person name="Wu L."/>
            <person name="Ma J."/>
        </authorList>
    </citation>
    <scope>NUCLEOTIDE SEQUENCE [LARGE SCALE GENOMIC DNA]</scope>
    <source>
        <strain evidence="3">JCM 3366</strain>
    </source>
</reference>
<sequence>MAYATKMTRTGERDMSNRKPYRTAKQKAEAKRTAVRGEDGVYRSGAPVSFHRGGRGNAR</sequence>
<evidence type="ECO:0000256" key="1">
    <source>
        <dbReference type="SAM" id="MobiDB-lite"/>
    </source>
</evidence>
<comment type="caution">
    <text evidence="2">The sequence shown here is derived from an EMBL/GenBank/DDBJ whole genome shotgun (WGS) entry which is preliminary data.</text>
</comment>
<evidence type="ECO:0000313" key="2">
    <source>
        <dbReference type="EMBL" id="MFC5584478.1"/>
    </source>
</evidence>
<protein>
    <submittedName>
        <fullName evidence="2">Uncharacterized protein</fullName>
    </submittedName>
</protein>
<organism evidence="2 3">
    <name type="scientific">Nitratireductor kimnyeongensis</name>
    <dbReference type="NCBI Taxonomy" id="430679"/>
    <lineage>
        <taxon>Bacteria</taxon>
        <taxon>Pseudomonadati</taxon>
        <taxon>Pseudomonadota</taxon>
        <taxon>Alphaproteobacteria</taxon>
        <taxon>Hyphomicrobiales</taxon>
        <taxon>Phyllobacteriaceae</taxon>
        <taxon>Nitratireductor</taxon>
    </lineage>
</organism>
<proteinExistence type="predicted"/>